<dbReference type="STRING" id="301148.B4135_2285"/>
<gene>
    <name evidence="2" type="ORF">B4135_2285</name>
</gene>
<feature type="region of interest" description="Disordered" evidence="1">
    <location>
        <begin position="1"/>
        <end position="30"/>
    </location>
</feature>
<dbReference type="AlphaFoldDB" id="A0A150M263"/>
<feature type="compositionally biased region" description="Basic and acidic residues" evidence="1">
    <location>
        <begin position="15"/>
        <end position="30"/>
    </location>
</feature>
<protein>
    <submittedName>
        <fullName evidence="2">Uncharacterized protein</fullName>
    </submittedName>
</protein>
<evidence type="ECO:0000313" key="2">
    <source>
        <dbReference type="EMBL" id="KYD18667.1"/>
    </source>
</evidence>
<evidence type="ECO:0000256" key="1">
    <source>
        <dbReference type="SAM" id="MobiDB-lite"/>
    </source>
</evidence>
<accession>A0A150M263</accession>
<proteinExistence type="predicted"/>
<reference evidence="2 3" key="1">
    <citation type="submission" date="2016-01" db="EMBL/GenBank/DDBJ databases">
        <title>Draft Genome Sequences of Seven Thermophilic Sporeformers Isolated from Foods.</title>
        <authorList>
            <person name="Berendsen E.M."/>
            <person name="Wells-Bennik M.H."/>
            <person name="Krawcyk A.O."/>
            <person name="De Jong A."/>
            <person name="Holsappel S."/>
            <person name="Eijlander R.T."/>
            <person name="Kuipers O.P."/>
        </authorList>
    </citation>
    <scope>NUCLEOTIDE SEQUENCE [LARGE SCALE GENOMIC DNA]</scope>
    <source>
        <strain evidence="2 3">B4135</strain>
    </source>
</reference>
<dbReference type="Proteomes" id="UP000075683">
    <property type="component" value="Unassembled WGS sequence"/>
</dbReference>
<feature type="region of interest" description="Disordered" evidence="1">
    <location>
        <begin position="46"/>
        <end position="80"/>
    </location>
</feature>
<comment type="caution">
    <text evidence="2">The sequence shown here is derived from an EMBL/GenBank/DDBJ whole genome shotgun (WGS) entry which is preliminary data.</text>
</comment>
<feature type="compositionally biased region" description="Basic and acidic residues" evidence="1">
    <location>
        <begin position="46"/>
        <end position="57"/>
    </location>
</feature>
<sequence length="137" mass="15643">MIRHPGSDFLQERFLANERPDRTAEKGIHPRMKEVFPAVWTAIRDSSRRMGGERKNEPSANGDAAHIAGRPRRPGKSVRSVWTRLSVRPRADPIGPSGGQKMEGIFPAERPRRLKFSFIFLLTWLKKGDRISNIMKI</sequence>
<organism evidence="2 3">
    <name type="scientific">Caldibacillus debilis</name>
    <dbReference type="NCBI Taxonomy" id="301148"/>
    <lineage>
        <taxon>Bacteria</taxon>
        <taxon>Bacillati</taxon>
        <taxon>Bacillota</taxon>
        <taxon>Bacilli</taxon>
        <taxon>Bacillales</taxon>
        <taxon>Bacillaceae</taxon>
        <taxon>Caldibacillus</taxon>
    </lineage>
</organism>
<dbReference type="EMBL" id="LQYT01000049">
    <property type="protein sequence ID" value="KYD18667.1"/>
    <property type="molecule type" value="Genomic_DNA"/>
</dbReference>
<name>A0A150M263_9BACI</name>
<evidence type="ECO:0000313" key="3">
    <source>
        <dbReference type="Proteomes" id="UP000075683"/>
    </source>
</evidence>